<dbReference type="InterPro" id="IPR036396">
    <property type="entry name" value="Cyt_P450_sf"/>
</dbReference>
<evidence type="ECO:0000256" key="8">
    <source>
        <dbReference type="RuleBase" id="RU000461"/>
    </source>
</evidence>
<evidence type="ECO:0000313" key="11">
    <source>
        <dbReference type="EMBL" id="KAK7968043.1"/>
    </source>
</evidence>
<keyword evidence="12" id="KW-1185">Reference proteome</keyword>
<dbReference type="SUPFAM" id="SSF48264">
    <property type="entry name" value="Cytochrome P450"/>
    <property type="match status" value="1"/>
</dbReference>
<dbReference type="InterPro" id="IPR050121">
    <property type="entry name" value="Cytochrome_P450_monoxygenase"/>
</dbReference>
<dbReference type="InterPro" id="IPR001128">
    <property type="entry name" value="Cyt_P450"/>
</dbReference>
<evidence type="ECO:0000256" key="3">
    <source>
        <dbReference type="ARBA" id="ARBA00022617"/>
    </source>
</evidence>
<evidence type="ECO:0000256" key="2">
    <source>
        <dbReference type="ARBA" id="ARBA00010617"/>
    </source>
</evidence>
<dbReference type="InterPro" id="IPR002401">
    <property type="entry name" value="Cyt_P450_E_grp-I"/>
</dbReference>
<evidence type="ECO:0000256" key="7">
    <source>
        <dbReference type="ARBA" id="ARBA00023033"/>
    </source>
</evidence>
<dbReference type="Proteomes" id="UP001391051">
    <property type="component" value="Unassembled WGS sequence"/>
</dbReference>
<evidence type="ECO:0000256" key="1">
    <source>
        <dbReference type="ARBA" id="ARBA00001971"/>
    </source>
</evidence>
<dbReference type="PANTHER" id="PTHR24305:SF237">
    <property type="entry name" value="CYTOCHROME P450 MONOOXYGENASE ATNE-RELATED"/>
    <property type="match status" value="1"/>
</dbReference>
<feature type="transmembrane region" description="Helical" evidence="10">
    <location>
        <begin position="20"/>
        <end position="43"/>
    </location>
</feature>
<reference evidence="11 12" key="1">
    <citation type="submission" date="2023-01" db="EMBL/GenBank/DDBJ databases">
        <title>Analysis of 21 Apiospora genomes using comparative genomics revels a genus with tremendous synthesis potential of carbohydrate active enzymes and secondary metabolites.</title>
        <authorList>
            <person name="Sorensen T."/>
        </authorList>
    </citation>
    <scope>NUCLEOTIDE SEQUENCE [LARGE SCALE GENOMIC DNA]</scope>
    <source>
        <strain evidence="11 12">CBS 24483</strain>
    </source>
</reference>
<keyword evidence="6 8" id="KW-0408">Iron</keyword>
<keyword evidence="5 8" id="KW-0560">Oxidoreductase</keyword>
<comment type="cofactor">
    <cofactor evidence="1">
        <name>heme</name>
        <dbReference type="ChEBI" id="CHEBI:30413"/>
    </cofactor>
</comment>
<keyword evidence="10" id="KW-0812">Transmembrane</keyword>
<feature type="compositionally biased region" description="Acidic residues" evidence="9">
    <location>
        <begin position="446"/>
        <end position="457"/>
    </location>
</feature>
<accession>A0ABR1R041</accession>
<evidence type="ECO:0000313" key="12">
    <source>
        <dbReference type="Proteomes" id="UP001391051"/>
    </source>
</evidence>
<dbReference type="EMBL" id="JAQQWE010000001">
    <property type="protein sequence ID" value="KAK7968043.1"/>
    <property type="molecule type" value="Genomic_DNA"/>
</dbReference>
<dbReference type="Gene3D" id="1.10.630.10">
    <property type="entry name" value="Cytochrome P450"/>
    <property type="match status" value="1"/>
</dbReference>
<evidence type="ECO:0000256" key="4">
    <source>
        <dbReference type="ARBA" id="ARBA00022723"/>
    </source>
</evidence>
<keyword evidence="10" id="KW-1133">Transmembrane helix</keyword>
<evidence type="ECO:0000256" key="6">
    <source>
        <dbReference type="ARBA" id="ARBA00023004"/>
    </source>
</evidence>
<dbReference type="PRINTS" id="PR00385">
    <property type="entry name" value="P450"/>
</dbReference>
<keyword evidence="3 8" id="KW-0349">Heme</keyword>
<dbReference type="RefSeq" id="XP_066707435.1">
    <property type="nucleotide sequence ID" value="XM_066838542.1"/>
</dbReference>
<keyword evidence="10" id="KW-0472">Membrane</keyword>
<dbReference type="PROSITE" id="PS00086">
    <property type="entry name" value="CYTOCHROME_P450"/>
    <property type="match status" value="1"/>
</dbReference>
<dbReference type="Pfam" id="PF00067">
    <property type="entry name" value="p450"/>
    <property type="match status" value="1"/>
</dbReference>
<dbReference type="GeneID" id="92071604"/>
<evidence type="ECO:0000256" key="10">
    <source>
        <dbReference type="SAM" id="Phobius"/>
    </source>
</evidence>
<feature type="region of interest" description="Disordered" evidence="9">
    <location>
        <begin position="443"/>
        <end position="470"/>
    </location>
</feature>
<dbReference type="InterPro" id="IPR017972">
    <property type="entry name" value="Cyt_P450_CS"/>
</dbReference>
<comment type="similarity">
    <text evidence="2 8">Belongs to the cytochrome P450 family.</text>
</comment>
<protein>
    <recommendedName>
        <fullName evidence="13">Cytochrome P450 monooxygenase</fullName>
    </recommendedName>
</protein>
<keyword evidence="4 8" id="KW-0479">Metal-binding</keyword>
<dbReference type="PANTHER" id="PTHR24305">
    <property type="entry name" value="CYTOCHROME P450"/>
    <property type="match status" value="1"/>
</dbReference>
<evidence type="ECO:0000256" key="5">
    <source>
        <dbReference type="ARBA" id="ARBA00023002"/>
    </source>
</evidence>
<evidence type="ECO:0000256" key="9">
    <source>
        <dbReference type="SAM" id="MobiDB-lite"/>
    </source>
</evidence>
<keyword evidence="7 8" id="KW-0503">Monooxygenase</keyword>
<name>A0ABR1R041_9PEZI</name>
<organism evidence="11 12">
    <name type="scientific">Apiospora aurea</name>
    <dbReference type="NCBI Taxonomy" id="335848"/>
    <lineage>
        <taxon>Eukaryota</taxon>
        <taxon>Fungi</taxon>
        <taxon>Dikarya</taxon>
        <taxon>Ascomycota</taxon>
        <taxon>Pezizomycotina</taxon>
        <taxon>Sordariomycetes</taxon>
        <taxon>Xylariomycetidae</taxon>
        <taxon>Amphisphaeriales</taxon>
        <taxon>Apiosporaceae</taxon>
        <taxon>Apiospora</taxon>
    </lineage>
</organism>
<comment type="caution">
    <text evidence="11">The sequence shown here is derived from an EMBL/GenBank/DDBJ whole genome shotgun (WGS) entry which is preliminary data.</text>
</comment>
<gene>
    <name evidence="11" type="ORF">PG986_002320</name>
</gene>
<proteinExistence type="inferred from homology"/>
<sequence length="576" mass="64355">MSSYNWQHLSGSYSLSQFVNAIIIAGVGLALWLSCLTIHRIFLHPFSKHPGPLLAKFSGLPVLYHAYKGDFHHYIFRLHASYGETVRYSPNKISINRVEALNGECASKTVPKPDSEAADMTRTSMDSTRTNVFNTADKEEHRRKRRIMNKAFSAKALPDYAPFILSKVDELSVKLNGGQPPADNGKWRTFNMADEVNYLMLDIMGGLCFGEAFGFVAGKGTDMMANVHDRAVRIYVVGQEPLLKRLSLDRLLFPRLSKAATALGQYTRYYTEKRIKQRNDVEADQEAVRKRGYEDILAHLINNKDDETGSIYSPDELLGEATLLMMAGSDTSTTAINTTLFYVVNHPRVLRKLERELSRCFPALEDILPGTAENCRYLRACLDEAMRLCPSVPSSIPRVVGAGGAPVLGEHVPAGLWVSVPHFTLFRNARYFDRPHDFVPERWIVSDDDDGDGDGDGDGGGGDGHDDKYHHDYTAEDVKRQQAAFQPFSLGPRHCVARSLALREMTFALARLFYQFDHEAVPGSGRWVGSLPGVDTRGSHFVHDQRDVFTSLETGPEVRLKPKVQARRSSVQGKEG</sequence>
<dbReference type="PRINTS" id="PR00463">
    <property type="entry name" value="EP450I"/>
</dbReference>
<dbReference type="CDD" id="cd11061">
    <property type="entry name" value="CYP67-like"/>
    <property type="match status" value="1"/>
</dbReference>
<evidence type="ECO:0008006" key="13">
    <source>
        <dbReference type="Google" id="ProtNLM"/>
    </source>
</evidence>